<evidence type="ECO:0000313" key="11">
    <source>
        <dbReference type="Proteomes" id="UP000005435"/>
    </source>
</evidence>
<name>G8M2E0_ACECE</name>
<evidence type="ECO:0000313" key="10">
    <source>
        <dbReference type="EMBL" id="AEV70310.1"/>
    </source>
</evidence>
<dbReference type="FunFam" id="3.40.50.300:FF:000224">
    <property type="entry name" value="Energy-coupling factor transporter ATP-binding protein EcfA"/>
    <property type="match status" value="1"/>
</dbReference>
<dbReference type="InterPro" id="IPR027417">
    <property type="entry name" value="P-loop_NTPase"/>
</dbReference>
<evidence type="ECO:0000256" key="8">
    <source>
        <dbReference type="RuleBase" id="RU365104"/>
    </source>
</evidence>
<dbReference type="NCBIfam" id="NF010158">
    <property type="entry name" value="PRK13637.1"/>
    <property type="match status" value="1"/>
</dbReference>
<feature type="domain" description="ABC transporter" evidence="9">
    <location>
        <begin position="3"/>
        <end position="242"/>
    </location>
</feature>
<dbReference type="STRING" id="720554.Clocl_3862"/>
<dbReference type="RefSeq" id="WP_014256812.1">
    <property type="nucleotide sequence ID" value="NC_016627.1"/>
</dbReference>
<dbReference type="HOGENOM" id="CLU_000604_1_22_9"/>
<accession>G8M2E0</accession>
<comment type="subcellular location">
    <subcellularLocation>
        <location evidence="1 8">Cell membrane</location>
        <topology evidence="1 8">Peripheral membrane protein</topology>
    </subcellularLocation>
</comment>
<dbReference type="OrthoDB" id="9784332at2"/>
<protein>
    <recommendedName>
        <fullName evidence="8">Energy-coupling factor transporter ATP-binding protein EcfA2</fullName>
        <ecNumber evidence="8">7.-.-.-</ecNumber>
    </recommendedName>
</protein>
<organism evidence="10 11">
    <name type="scientific">Acetivibrio clariflavus (strain DSM 19732 / NBRC 101661 / EBR45)</name>
    <name type="common">Clostridium clariflavum</name>
    <dbReference type="NCBI Taxonomy" id="720554"/>
    <lineage>
        <taxon>Bacteria</taxon>
        <taxon>Bacillati</taxon>
        <taxon>Bacillota</taxon>
        <taxon>Clostridia</taxon>
        <taxon>Eubacteriales</taxon>
        <taxon>Oscillospiraceae</taxon>
        <taxon>Acetivibrio</taxon>
    </lineage>
</organism>
<dbReference type="PROSITE" id="PS00211">
    <property type="entry name" value="ABC_TRANSPORTER_1"/>
    <property type="match status" value="1"/>
</dbReference>
<reference evidence="10 11" key="2">
    <citation type="journal article" date="2012" name="Stand. Genomic Sci.">
        <title>Complete Genome Sequence of Clostridium clariflavum DSM 19732.</title>
        <authorList>
            <person name="Izquierdo J.A."/>
            <person name="Goodwin L."/>
            <person name="Davenport K.W."/>
            <person name="Teshima H."/>
            <person name="Bruce D."/>
            <person name="Detter C."/>
            <person name="Tapia R."/>
            <person name="Han S."/>
            <person name="Land M."/>
            <person name="Hauser L."/>
            <person name="Jeffries C.D."/>
            <person name="Han J."/>
            <person name="Pitluck S."/>
            <person name="Nolan M."/>
            <person name="Chen A."/>
            <person name="Huntemann M."/>
            <person name="Mavromatis K."/>
            <person name="Mikhailova N."/>
            <person name="Liolios K."/>
            <person name="Woyke T."/>
            <person name="Lynd L.R."/>
        </authorList>
    </citation>
    <scope>NUCLEOTIDE SEQUENCE [LARGE SCALE GENOMIC DNA]</scope>
    <source>
        <strain evidence="11">DSM 19732 / NBRC 101661 / EBR45</strain>
    </source>
</reference>
<evidence type="ECO:0000256" key="6">
    <source>
        <dbReference type="ARBA" id="ARBA00022967"/>
    </source>
</evidence>
<evidence type="ECO:0000256" key="2">
    <source>
        <dbReference type="ARBA" id="ARBA00022448"/>
    </source>
</evidence>
<dbReference type="GO" id="GO:0043190">
    <property type="term" value="C:ATP-binding cassette (ABC) transporter complex"/>
    <property type="evidence" value="ECO:0007669"/>
    <property type="project" value="TreeGrafter"/>
</dbReference>
<dbReference type="InterPro" id="IPR003593">
    <property type="entry name" value="AAA+_ATPase"/>
</dbReference>
<dbReference type="InterPro" id="IPR017871">
    <property type="entry name" value="ABC_transporter-like_CS"/>
</dbReference>
<dbReference type="PANTHER" id="PTHR43553:SF27">
    <property type="entry name" value="ENERGY-COUPLING FACTOR TRANSPORTER ATP-BINDING PROTEIN ECFA2"/>
    <property type="match status" value="1"/>
</dbReference>
<dbReference type="Pfam" id="PF00005">
    <property type="entry name" value="ABC_tran"/>
    <property type="match status" value="1"/>
</dbReference>
<gene>
    <name evidence="10" type="ordered locus">Clocl_3862</name>
</gene>
<reference evidence="11" key="1">
    <citation type="submission" date="2011-12" db="EMBL/GenBank/DDBJ databases">
        <title>Complete sequence of Clostridium clariflavum DSM 19732.</title>
        <authorList>
            <consortium name="US DOE Joint Genome Institute"/>
            <person name="Lucas S."/>
            <person name="Han J."/>
            <person name="Lapidus A."/>
            <person name="Cheng J.-F."/>
            <person name="Goodwin L."/>
            <person name="Pitluck S."/>
            <person name="Peters L."/>
            <person name="Teshima H."/>
            <person name="Detter J.C."/>
            <person name="Han C."/>
            <person name="Tapia R."/>
            <person name="Land M."/>
            <person name="Hauser L."/>
            <person name="Kyrpides N."/>
            <person name="Ivanova N."/>
            <person name="Pagani I."/>
            <person name="Kitzmiller T."/>
            <person name="Lynd L."/>
            <person name="Izquierdo J."/>
            <person name="Woyke T."/>
        </authorList>
    </citation>
    <scope>NUCLEOTIDE SEQUENCE [LARGE SCALE GENOMIC DNA]</scope>
    <source>
        <strain evidence="11">DSM 19732 / NBRC 101661 / EBR45</strain>
    </source>
</reference>
<keyword evidence="6" id="KW-1278">Translocase</keyword>
<evidence type="ECO:0000256" key="5">
    <source>
        <dbReference type="ARBA" id="ARBA00022840"/>
    </source>
</evidence>
<proteinExistence type="inferred from homology"/>
<dbReference type="PANTHER" id="PTHR43553">
    <property type="entry name" value="HEAVY METAL TRANSPORTER"/>
    <property type="match status" value="1"/>
</dbReference>
<dbReference type="GO" id="GO:0042626">
    <property type="term" value="F:ATPase-coupled transmembrane transporter activity"/>
    <property type="evidence" value="ECO:0007669"/>
    <property type="project" value="TreeGrafter"/>
</dbReference>
<evidence type="ECO:0000256" key="7">
    <source>
        <dbReference type="ARBA" id="ARBA00023136"/>
    </source>
</evidence>
<dbReference type="Proteomes" id="UP000005435">
    <property type="component" value="Chromosome"/>
</dbReference>
<dbReference type="GO" id="GO:0016887">
    <property type="term" value="F:ATP hydrolysis activity"/>
    <property type="evidence" value="ECO:0007669"/>
    <property type="project" value="InterPro"/>
</dbReference>
<dbReference type="EMBL" id="CP003065">
    <property type="protein sequence ID" value="AEV70310.1"/>
    <property type="molecule type" value="Genomic_DNA"/>
</dbReference>
<dbReference type="SUPFAM" id="SSF52540">
    <property type="entry name" value="P-loop containing nucleoside triphosphate hydrolases"/>
    <property type="match status" value="1"/>
</dbReference>
<dbReference type="InterPro" id="IPR003439">
    <property type="entry name" value="ABC_transporter-like_ATP-bd"/>
</dbReference>
<dbReference type="InterPro" id="IPR030946">
    <property type="entry name" value="EcfA2"/>
</dbReference>
<comment type="subunit">
    <text evidence="8">Forms a stable energy-coupling factor (ECF) transporter complex composed of 2 membrane-embedded substrate-binding proteins (S component), 2 ATP-binding proteins (A component) and 2 transmembrane proteins (T component).</text>
</comment>
<dbReference type="InterPro" id="IPR015856">
    <property type="entry name" value="ABC_transpr_CbiO/EcfA_su"/>
</dbReference>
<dbReference type="GO" id="GO:0005524">
    <property type="term" value="F:ATP binding"/>
    <property type="evidence" value="ECO:0007669"/>
    <property type="project" value="UniProtKB-UniRule"/>
</dbReference>
<comment type="function">
    <text evidence="8">ATP-binding (A) component of a common energy-coupling factor (ECF) ABC-transporter complex.</text>
</comment>
<dbReference type="PROSITE" id="PS50893">
    <property type="entry name" value="ABC_TRANSPORTER_2"/>
    <property type="match status" value="1"/>
</dbReference>
<comment type="similarity">
    <text evidence="8">Belongs to the ABC transporter superfamily. Energy-coupling factor EcfA family.</text>
</comment>
<dbReference type="CDD" id="cd03225">
    <property type="entry name" value="ABC_cobalt_CbiO_domain1"/>
    <property type="match status" value="1"/>
</dbReference>
<evidence type="ECO:0000256" key="3">
    <source>
        <dbReference type="ARBA" id="ARBA00022475"/>
    </source>
</evidence>
<dbReference type="eggNOG" id="COG1122">
    <property type="taxonomic scope" value="Bacteria"/>
</dbReference>
<dbReference type="SMART" id="SM00382">
    <property type="entry name" value="AAA"/>
    <property type="match status" value="1"/>
</dbReference>
<keyword evidence="3 8" id="KW-1003">Cell membrane</keyword>
<keyword evidence="7 8" id="KW-0472">Membrane</keyword>
<dbReference type="Gene3D" id="3.40.50.300">
    <property type="entry name" value="P-loop containing nucleotide triphosphate hydrolases"/>
    <property type="match status" value="1"/>
</dbReference>
<sequence>MTIKIENLSYVYMKGTPFEKKALDNINLVINDGELLGIIGHTGSGKSTLVQHMNGILKPTSGKIYIDGIDISEKKAKELRNQVGIVFQYPEHQLFEETVFKDIAFGLEKRGLKEDEIEVKVKKALKMVELSEEILSKSPFELSGGQKRRVAIAGVLVLEPRILVLDEPTAGLDPRGRDAVYELILNLHKQLNITVILVSHSMEDIARIAKRIIVMNSGNIEMDGTIEQVFKQHERLEQIGLSVPQITYLMRRLKRYVPEISDDIFTIADAKEEIIKFLTKRNIKQNN</sequence>
<evidence type="ECO:0000259" key="9">
    <source>
        <dbReference type="PROSITE" id="PS50893"/>
    </source>
</evidence>
<evidence type="ECO:0000256" key="1">
    <source>
        <dbReference type="ARBA" id="ARBA00004202"/>
    </source>
</evidence>
<dbReference type="InterPro" id="IPR050095">
    <property type="entry name" value="ECF_ABC_transporter_ATP-bd"/>
</dbReference>
<dbReference type="EC" id="7.-.-.-" evidence="8"/>
<keyword evidence="2 8" id="KW-0813">Transport</keyword>
<dbReference type="AlphaFoldDB" id="G8M2E0"/>
<dbReference type="NCBIfam" id="TIGR04521">
    <property type="entry name" value="ECF_ATPase_2"/>
    <property type="match status" value="1"/>
</dbReference>
<dbReference type="KEGG" id="ccl:Clocl_3862"/>
<keyword evidence="4 8" id="KW-0547">Nucleotide-binding</keyword>
<keyword evidence="11" id="KW-1185">Reference proteome</keyword>
<evidence type="ECO:0000256" key="4">
    <source>
        <dbReference type="ARBA" id="ARBA00022741"/>
    </source>
</evidence>
<keyword evidence="5 8" id="KW-0067">ATP-binding</keyword>